<dbReference type="GeneID" id="81125922"/>
<reference evidence="8 9" key="1">
    <citation type="journal article" date="2019" name="Int. J. Syst. Evol. Microbiol.">
        <title>The Global Catalogue of Microorganisms (GCM) 10K type strain sequencing project: providing services to taxonomists for standard genome sequencing and annotation.</title>
        <authorList>
            <consortium name="The Broad Institute Genomics Platform"/>
            <consortium name="The Broad Institute Genome Sequencing Center for Infectious Disease"/>
            <person name="Wu L."/>
            <person name="Ma J."/>
        </authorList>
    </citation>
    <scope>NUCLEOTIDE SEQUENCE [LARGE SCALE GENOMIC DNA]</scope>
    <source>
        <strain evidence="8 9">DT31</strain>
    </source>
</reference>
<comment type="cofactor">
    <cofactor evidence="7">
        <name>Zn(2+)</name>
        <dbReference type="ChEBI" id="CHEBI:29105"/>
    </cofactor>
    <text evidence="7">Binds 1 zinc ion per subunit.</text>
</comment>
<evidence type="ECO:0000313" key="9">
    <source>
        <dbReference type="Proteomes" id="UP001596461"/>
    </source>
</evidence>
<evidence type="ECO:0000256" key="3">
    <source>
        <dbReference type="ARBA" id="ARBA00022723"/>
    </source>
</evidence>
<evidence type="ECO:0000256" key="1">
    <source>
        <dbReference type="ARBA" id="ARBA00006217"/>
    </source>
</evidence>
<keyword evidence="9" id="KW-1185">Reference proteome</keyword>
<keyword evidence="5 8" id="KW-0456">Lyase</keyword>
<keyword evidence="3 7" id="KW-0479">Metal-binding</keyword>
<dbReference type="EMBL" id="JBHTAH010000026">
    <property type="protein sequence ID" value="MFC7071440.1"/>
    <property type="molecule type" value="Genomic_DNA"/>
</dbReference>
<dbReference type="PANTHER" id="PTHR11002">
    <property type="entry name" value="CARBONIC ANHYDRASE"/>
    <property type="match status" value="1"/>
</dbReference>
<comment type="catalytic activity">
    <reaction evidence="6">
        <text>hydrogencarbonate + H(+) = CO2 + H2O</text>
        <dbReference type="Rhea" id="RHEA:10748"/>
        <dbReference type="ChEBI" id="CHEBI:15377"/>
        <dbReference type="ChEBI" id="CHEBI:15378"/>
        <dbReference type="ChEBI" id="CHEBI:16526"/>
        <dbReference type="ChEBI" id="CHEBI:17544"/>
        <dbReference type="EC" id="4.2.1.1"/>
    </reaction>
</comment>
<accession>A0ABD5WIR5</accession>
<evidence type="ECO:0000256" key="7">
    <source>
        <dbReference type="PIRSR" id="PIRSR601765-2"/>
    </source>
</evidence>
<dbReference type="GO" id="GO:0046872">
    <property type="term" value="F:metal ion binding"/>
    <property type="evidence" value="ECO:0007669"/>
    <property type="project" value="UniProtKB-KW"/>
</dbReference>
<feature type="binding site" evidence="7">
    <location>
        <position position="39"/>
    </location>
    <ligand>
        <name>Zn(2+)</name>
        <dbReference type="ChEBI" id="CHEBI:29105"/>
    </ligand>
</feature>
<evidence type="ECO:0000256" key="2">
    <source>
        <dbReference type="ARBA" id="ARBA00012925"/>
    </source>
</evidence>
<sequence length="229" mass="24551">MNRTVVALLRDNAGHAREFASRFDDVQNGQHPEAVTVCCSDSRVLQDHVFGNETPGRLFTCGNIGNRVIQRTAAGEVVSGDVLYPLEHTGTRTAVVVGHTGCGAVTATYGALTDDLDVGSEPPGIEHCVGLLGPQLEPGVALLPDGVDAGEAVNRLVEYNVDRQVEALLDSDDVPDDTDVVGVVYDFQDVYGGERGEVHVINVDGERDPETLRAASPEVADRIDRIWTY</sequence>
<comment type="caution">
    <text evidence="8">The sequence shown here is derived from an EMBL/GenBank/DDBJ whole genome shotgun (WGS) entry which is preliminary data.</text>
</comment>
<evidence type="ECO:0000313" key="8">
    <source>
        <dbReference type="EMBL" id="MFC7071440.1"/>
    </source>
</evidence>
<dbReference type="AlphaFoldDB" id="A0ABD5WIR5"/>
<dbReference type="GO" id="GO:0004089">
    <property type="term" value="F:carbonate dehydratase activity"/>
    <property type="evidence" value="ECO:0007669"/>
    <property type="project" value="UniProtKB-EC"/>
</dbReference>
<dbReference type="RefSeq" id="WP_284031058.1">
    <property type="nucleotide sequence ID" value="NZ_CP126154.1"/>
</dbReference>
<dbReference type="Pfam" id="PF00484">
    <property type="entry name" value="Pro_CA"/>
    <property type="match status" value="1"/>
</dbReference>
<feature type="binding site" evidence="7">
    <location>
        <position position="102"/>
    </location>
    <ligand>
        <name>Zn(2+)</name>
        <dbReference type="ChEBI" id="CHEBI:29105"/>
    </ligand>
</feature>
<protein>
    <recommendedName>
        <fullName evidence="2">carbonic anhydrase</fullName>
        <ecNumber evidence="2">4.2.1.1</ecNumber>
    </recommendedName>
</protein>
<evidence type="ECO:0000256" key="6">
    <source>
        <dbReference type="ARBA" id="ARBA00048348"/>
    </source>
</evidence>
<name>A0ABD5WIR5_9EURY</name>
<dbReference type="EC" id="4.2.1.1" evidence="2"/>
<evidence type="ECO:0000256" key="5">
    <source>
        <dbReference type="ARBA" id="ARBA00023239"/>
    </source>
</evidence>
<dbReference type="InterPro" id="IPR036874">
    <property type="entry name" value="Carbonic_anhydrase_sf"/>
</dbReference>
<proteinExistence type="inferred from homology"/>
<dbReference type="SMART" id="SM00947">
    <property type="entry name" value="Pro_CA"/>
    <property type="match status" value="1"/>
</dbReference>
<dbReference type="PANTHER" id="PTHR11002:SF76">
    <property type="entry name" value="CARBONIC ANHYDRASE"/>
    <property type="match status" value="1"/>
</dbReference>
<keyword evidence="4 7" id="KW-0862">Zinc</keyword>
<dbReference type="SUPFAM" id="SSF53056">
    <property type="entry name" value="beta-carbonic anhydrase, cab"/>
    <property type="match status" value="1"/>
</dbReference>
<dbReference type="Gene3D" id="3.40.1050.10">
    <property type="entry name" value="Carbonic anhydrase"/>
    <property type="match status" value="1"/>
</dbReference>
<organism evidence="8 9">
    <name type="scientific">Halobaculum lipolyticum</name>
    <dbReference type="NCBI Taxonomy" id="3032001"/>
    <lineage>
        <taxon>Archaea</taxon>
        <taxon>Methanobacteriati</taxon>
        <taxon>Methanobacteriota</taxon>
        <taxon>Stenosarchaea group</taxon>
        <taxon>Halobacteria</taxon>
        <taxon>Halobacteriales</taxon>
        <taxon>Haloferacaceae</taxon>
        <taxon>Halobaculum</taxon>
    </lineage>
</organism>
<comment type="similarity">
    <text evidence="1">Belongs to the beta-class carbonic anhydrase family.</text>
</comment>
<dbReference type="InterPro" id="IPR001765">
    <property type="entry name" value="Carbonic_anhydrase"/>
</dbReference>
<gene>
    <name evidence="8" type="ORF">ACFQL9_17480</name>
</gene>
<feature type="binding site" evidence="7">
    <location>
        <position position="99"/>
    </location>
    <ligand>
        <name>Zn(2+)</name>
        <dbReference type="ChEBI" id="CHEBI:29105"/>
    </ligand>
</feature>
<dbReference type="Proteomes" id="UP001596461">
    <property type="component" value="Unassembled WGS sequence"/>
</dbReference>
<evidence type="ECO:0000256" key="4">
    <source>
        <dbReference type="ARBA" id="ARBA00022833"/>
    </source>
</evidence>